<dbReference type="Proteomes" id="UP000253744">
    <property type="component" value="Plasmid pDrdA"/>
</dbReference>
<organism evidence="6 7">
    <name type="scientific">Deinococcus wulumuqiensis</name>
    <dbReference type="NCBI Taxonomy" id="980427"/>
    <lineage>
        <taxon>Bacteria</taxon>
        <taxon>Thermotogati</taxon>
        <taxon>Deinococcota</taxon>
        <taxon>Deinococci</taxon>
        <taxon>Deinococcales</taxon>
        <taxon>Deinococcaceae</taxon>
        <taxon>Deinococcus</taxon>
    </lineage>
</organism>
<accession>A0A345IKP1</accession>
<feature type="transmembrane region" description="Helical" evidence="5">
    <location>
        <begin position="12"/>
        <end position="34"/>
    </location>
</feature>
<dbReference type="GO" id="GO:0005886">
    <property type="term" value="C:plasma membrane"/>
    <property type="evidence" value="ECO:0007669"/>
    <property type="project" value="TreeGrafter"/>
</dbReference>
<sequence>MSLSLYVPGRSWLHRLAPGVKLTALLLAGVGVFLVRDLRLLLGLLTASLALYALSSLGARLAWHSLRPALGLLLFFFAVQGVTAGWEAAAVTALRFGVMILLGALLTLTTRVSDVLAALERGLRPLARFGVDPDKVSLACSLTLRFIPVTLQVVADVREAQRARGQERHLIALAVPVIVRTLKMADDVADALEARGGGR</sequence>
<evidence type="ECO:0000256" key="3">
    <source>
        <dbReference type="ARBA" id="ARBA00022989"/>
    </source>
</evidence>
<geneLocation type="plasmid" evidence="7">
    <name>pdrda</name>
</geneLocation>
<dbReference type="KEGG" id="dwu:DVJ83_13790"/>
<evidence type="ECO:0000256" key="1">
    <source>
        <dbReference type="ARBA" id="ARBA00004141"/>
    </source>
</evidence>
<dbReference type="RefSeq" id="WP_114672963.1">
    <property type="nucleotide sequence ID" value="NZ_CP031159.1"/>
</dbReference>
<dbReference type="CDD" id="cd16914">
    <property type="entry name" value="EcfT"/>
    <property type="match status" value="1"/>
</dbReference>
<evidence type="ECO:0000313" key="7">
    <source>
        <dbReference type="Proteomes" id="UP000253744"/>
    </source>
</evidence>
<dbReference type="PANTHER" id="PTHR33514">
    <property type="entry name" value="PROTEIN ABCI12, CHLOROPLASTIC"/>
    <property type="match status" value="1"/>
</dbReference>
<gene>
    <name evidence="6" type="ORF">DVJ83_13790</name>
</gene>
<dbReference type="EMBL" id="CP031159">
    <property type="protein sequence ID" value="AXH00264.1"/>
    <property type="molecule type" value="Genomic_DNA"/>
</dbReference>
<proteinExistence type="predicted"/>
<dbReference type="AlphaFoldDB" id="A0A345IKP1"/>
<keyword evidence="4 5" id="KW-0472">Membrane</keyword>
<evidence type="ECO:0000313" key="6">
    <source>
        <dbReference type="EMBL" id="AXH00264.1"/>
    </source>
</evidence>
<dbReference type="PANTHER" id="PTHR33514:SF13">
    <property type="entry name" value="PROTEIN ABCI12, CHLOROPLASTIC"/>
    <property type="match status" value="1"/>
</dbReference>
<evidence type="ECO:0000256" key="5">
    <source>
        <dbReference type="SAM" id="Phobius"/>
    </source>
</evidence>
<dbReference type="Pfam" id="PF02361">
    <property type="entry name" value="CbiQ"/>
    <property type="match status" value="1"/>
</dbReference>
<feature type="transmembrane region" description="Helical" evidence="5">
    <location>
        <begin position="40"/>
        <end position="63"/>
    </location>
</feature>
<protein>
    <submittedName>
        <fullName evidence="6">Energy-coupling factor transporter transmembrane protein EcfT</fullName>
    </submittedName>
</protein>
<comment type="subcellular location">
    <subcellularLocation>
        <location evidence="1">Membrane</location>
        <topology evidence="1">Multi-pass membrane protein</topology>
    </subcellularLocation>
</comment>
<evidence type="ECO:0000256" key="4">
    <source>
        <dbReference type="ARBA" id="ARBA00023136"/>
    </source>
</evidence>
<keyword evidence="2 5" id="KW-0812">Transmembrane</keyword>
<reference evidence="6 7" key="1">
    <citation type="submission" date="2018-07" db="EMBL/GenBank/DDBJ databases">
        <title>Complete Genome and Methylome Analysis of Deinococcus wulumuqiensis NEB 479.</title>
        <authorList>
            <person name="Fomenkov A."/>
            <person name="Luyten Y."/>
            <person name="Vincze T."/>
            <person name="Anton B.P."/>
            <person name="Clark T."/>
            <person name="Roberts R.J."/>
            <person name="Morgan R.D."/>
        </authorList>
    </citation>
    <scope>NUCLEOTIDE SEQUENCE [LARGE SCALE GENOMIC DNA]</scope>
    <source>
        <strain evidence="6 7">NEB 479</strain>
        <plasmid evidence="7">Plasmid pdrda</plasmid>
    </source>
</reference>
<name>A0A345IKP1_9DEIO</name>
<dbReference type="STRING" id="1288484.GCA_000348665_02872"/>
<dbReference type="InterPro" id="IPR003339">
    <property type="entry name" value="ABC/ECF_trnsptr_transmembrane"/>
</dbReference>
<keyword evidence="3 5" id="KW-1133">Transmembrane helix</keyword>
<evidence type="ECO:0000256" key="2">
    <source>
        <dbReference type="ARBA" id="ARBA00022692"/>
    </source>
</evidence>
<keyword evidence="6" id="KW-0614">Plasmid</keyword>